<dbReference type="GO" id="GO:0004672">
    <property type="term" value="F:protein kinase activity"/>
    <property type="evidence" value="ECO:0007669"/>
    <property type="project" value="InterPro"/>
</dbReference>
<feature type="region of interest" description="Disordered" evidence="1">
    <location>
        <begin position="495"/>
        <end position="526"/>
    </location>
</feature>
<reference evidence="3 4" key="1">
    <citation type="submission" date="2017-06" db="EMBL/GenBank/DDBJ databases">
        <title>Comparative genomic analysis of Ambrosia Fusariam Clade fungi.</title>
        <authorList>
            <person name="Stajich J.E."/>
            <person name="Carrillo J."/>
            <person name="Kijimoto T."/>
            <person name="Eskalen A."/>
            <person name="O'Donnell K."/>
            <person name="Kasson M."/>
        </authorList>
    </citation>
    <scope>NUCLEOTIDE SEQUENCE [LARGE SCALE GENOMIC DNA]</scope>
    <source>
        <strain evidence="3 4">NRRL62579</strain>
    </source>
</reference>
<dbReference type="CDD" id="cd00180">
    <property type="entry name" value="PKc"/>
    <property type="match status" value="1"/>
</dbReference>
<keyword evidence="4" id="KW-1185">Reference proteome</keyword>
<dbReference type="Gene3D" id="1.10.510.10">
    <property type="entry name" value="Transferase(Phosphotransferase) domain 1"/>
    <property type="match status" value="1"/>
</dbReference>
<evidence type="ECO:0000313" key="4">
    <source>
        <dbReference type="Proteomes" id="UP000287144"/>
    </source>
</evidence>
<proteinExistence type="predicted"/>
<dbReference type="InterPro" id="IPR011009">
    <property type="entry name" value="Kinase-like_dom_sf"/>
</dbReference>
<dbReference type="InterPro" id="IPR000719">
    <property type="entry name" value="Prot_kinase_dom"/>
</dbReference>
<feature type="region of interest" description="Disordered" evidence="1">
    <location>
        <begin position="163"/>
        <end position="187"/>
    </location>
</feature>
<dbReference type="GO" id="GO:0005524">
    <property type="term" value="F:ATP binding"/>
    <property type="evidence" value="ECO:0007669"/>
    <property type="project" value="InterPro"/>
</dbReference>
<feature type="region of interest" description="Disordered" evidence="1">
    <location>
        <begin position="428"/>
        <end position="447"/>
    </location>
</feature>
<sequence length="1680" mass="188772">MAAIQSEMERINETIGRCDGLFEKVLVVFTDTTENHYQAILDYQRRFQAWAKSLGAFGASRAPSSSLPQPTPGPSVLILKLLETVELNLERVFLASAEDQGPEPGSLQSWLQNNLGQIPSRLALARGPQSLTPIKPLTQASLSAIEGSIARLEILTATILENSETDTGAGSELEKGTSHNENSSETTEALVIEGRLRSRFPKTSESLAKWLVRTIKARKARMIHQRHHNKSAESSALVFGLTITASQSNYPPDLTNTDTLGEAIPERQWLAPLPPVPHFGAKTVRCDWCLGHVSVSNALDLKWWRRHTLTDLEPYVCLSGCTGVSPSTFRSFNEWADHMKTVHTQKWATELLNSELWYCDIDPCKLEIFGTVIELTTHIDSAHGNQVSATQVESMTRRNIMSPAPEPYVCPLCYVDILTTTVAEHDQSQVRLHTHHPTEQDEQESLSLEQKLEALSVSDPVQKLDREVVGQGAMAEHIATHLIELAQSFLSEQLLEDEGPPPSSQSSVPVLEDDASQKANPGTHMSKISVTSILSHVDDAAAEARPVKADIGFPDASSTSSSGFSTGRAEDALRYSIWDSLCRSEFDDDRFFVPRGSLQKLITPETIDAVLEENHVLDTTRATELRSFILQEARVLFIILVVVEVDLVSALDGLRRFGLTDQVLPIPQSIFRAHRRSRQEEGSDYKPALRAFHRRPWTPARREHFYEQQWKFLAPVFTPEKPDANVAPRTILPFVKLGPNRKTGLFSTVYKVEIHADHQSVMTQWEGKPAPAALKEVRTDSDVAEIRRMWENEARAWKEIRNFHHTHLVTPVASILRGSQKLLLFDWADGGDLREFWETDIWPLTKSLILEVISQLLGLSRGLLQLHRGNCRHGDLKPENILIFRDSTTIGVLKFGDMGSSKTHRQSTGFRDDRTSTRVGTLRYEPPEAMTAEDKPRSRRYDIWSVGCIMLEFVIWLVHGPKGLRRFNNESWRFDSSSNAFYLVTRKPDGTTGTDVHPVVKRWLEHMLDSVSWVRNTALGDLLELTRRHLLVVNLPSSGSTTVEASDFMPNKDLNESTSDRADAETLVTLLERIYERSIEDPSYLFPIEAKQQSYRPKGPTSFNSEVPVLSTTSMPPEGLMVPGSMADNPIVEKEGFVPADMELILDNDFAGTFLRTFNLPEPLHSEYPLLCSSCSKITLSSSEFAGTYSISYLDNNARLGRCDLCTVFRHSCVQSDLLLPGRDPSVTFVRDGSTLKLFRDGPPVLSVIGHLVTTASMRSPVKYMALSHIHGPPSQNKHLEWLRRENVVQLEQGVPVCELTAIFRDTAMITHRLGIAHMWIDSLCIIHDELDDGKAEYENMEHIFSNSYCTIAACSVPAATDGLFETSQRQRRAVPVMTNDGSVFSVAEFIDSFQNHVENSPLCSRAWAFQARIFSRRTIFFTPTQTYFQCGDGIRCGTLTKMRSRGSTFFGDPDFPSLSLKHLSPTQLYEQIYERYSRLRHAVTSDRPLAIAAVETRLLRALDTTGGYGILKRHVGRSLLWRRGLGEQMVRIQFPPSHAIPSWSWMAWTGGIEYLDLPSEGIKWEPIDIPFPTLPLQVTYSAENLPPRFVSKAYDFHIHARDSTDVTIIWDRDENDKIECQMCVVLGASMDETGQLVARYVLIVGKNKYQPGWERLGVGQIIGQEVLRETVAWIEIEII</sequence>
<dbReference type="PROSITE" id="PS00108">
    <property type="entry name" value="PROTEIN_KINASE_ST"/>
    <property type="match status" value="1"/>
</dbReference>
<gene>
    <name evidence="3" type="ORF">CEP52_005281</name>
</gene>
<dbReference type="InterPro" id="IPR010730">
    <property type="entry name" value="HET"/>
</dbReference>
<dbReference type="SUPFAM" id="SSF56112">
    <property type="entry name" value="Protein kinase-like (PK-like)"/>
    <property type="match status" value="1"/>
</dbReference>
<dbReference type="EMBL" id="NKCK01000041">
    <property type="protein sequence ID" value="RSM07288.1"/>
    <property type="molecule type" value="Genomic_DNA"/>
</dbReference>
<dbReference type="STRING" id="1325735.A0A428TZ59"/>
<dbReference type="PANTHER" id="PTHR33112:SF10">
    <property type="entry name" value="TOL"/>
    <property type="match status" value="1"/>
</dbReference>
<dbReference type="PANTHER" id="PTHR33112">
    <property type="entry name" value="DOMAIN PROTEIN, PUTATIVE-RELATED"/>
    <property type="match status" value="1"/>
</dbReference>
<evidence type="ECO:0000256" key="1">
    <source>
        <dbReference type="SAM" id="MobiDB-lite"/>
    </source>
</evidence>
<organism evidence="3 4">
    <name type="scientific">Fusarium oligoseptatum</name>
    <dbReference type="NCBI Taxonomy" id="2604345"/>
    <lineage>
        <taxon>Eukaryota</taxon>
        <taxon>Fungi</taxon>
        <taxon>Dikarya</taxon>
        <taxon>Ascomycota</taxon>
        <taxon>Pezizomycotina</taxon>
        <taxon>Sordariomycetes</taxon>
        <taxon>Hypocreomycetidae</taxon>
        <taxon>Hypocreales</taxon>
        <taxon>Nectriaceae</taxon>
        <taxon>Fusarium</taxon>
        <taxon>Fusarium solani species complex</taxon>
    </lineage>
</organism>
<dbReference type="Pfam" id="PF00069">
    <property type="entry name" value="Pkinase"/>
    <property type="match status" value="1"/>
</dbReference>
<name>A0A428TZ59_9HYPO</name>
<evidence type="ECO:0000313" key="3">
    <source>
        <dbReference type="EMBL" id="RSM07288.1"/>
    </source>
</evidence>
<accession>A0A428TZ59</accession>
<evidence type="ECO:0000259" key="2">
    <source>
        <dbReference type="PROSITE" id="PS50011"/>
    </source>
</evidence>
<dbReference type="Proteomes" id="UP000287144">
    <property type="component" value="Unassembled WGS sequence"/>
</dbReference>
<feature type="domain" description="Protein kinase" evidence="2">
    <location>
        <begin position="735"/>
        <end position="1032"/>
    </location>
</feature>
<comment type="caution">
    <text evidence="3">The sequence shown here is derived from an EMBL/GenBank/DDBJ whole genome shotgun (WGS) entry which is preliminary data.</text>
</comment>
<protein>
    <recommendedName>
        <fullName evidence="2">Protein kinase domain-containing protein</fullName>
    </recommendedName>
</protein>
<dbReference type="Pfam" id="PF06985">
    <property type="entry name" value="HET"/>
    <property type="match status" value="1"/>
</dbReference>
<dbReference type="SMART" id="SM00220">
    <property type="entry name" value="S_TKc"/>
    <property type="match status" value="1"/>
</dbReference>
<dbReference type="InterPro" id="IPR008271">
    <property type="entry name" value="Ser/Thr_kinase_AS"/>
</dbReference>
<dbReference type="PROSITE" id="PS50011">
    <property type="entry name" value="PROTEIN_KINASE_DOM"/>
    <property type="match status" value="1"/>
</dbReference>